<proteinExistence type="predicted"/>
<dbReference type="InterPro" id="IPR036259">
    <property type="entry name" value="MFS_trans_sf"/>
</dbReference>
<feature type="transmembrane region" description="Helical" evidence="1">
    <location>
        <begin position="58"/>
        <end position="77"/>
    </location>
</feature>
<evidence type="ECO:0000256" key="1">
    <source>
        <dbReference type="SAM" id="Phobius"/>
    </source>
</evidence>
<dbReference type="SUPFAM" id="SSF103473">
    <property type="entry name" value="MFS general substrate transporter"/>
    <property type="match status" value="1"/>
</dbReference>
<feature type="transmembrane region" description="Helical" evidence="1">
    <location>
        <begin position="311"/>
        <end position="333"/>
    </location>
</feature>
<feature type="transmembrane region" description="Helical" evidence="1">
    <location>
        <begin position="354"/>
        <end position="371"/>
    </location>
</feature>
<dbReference type="AlphaFoldDB" id="A0AA95STU3"/>
<feature type="transmembrane region" description="Helical" evidence="1">
    <location>
        <begin position="287"/>
        <end position="305"/>
    </location>
</feature>
<feature type="transmembrane region" description="Helical" evidence="1">
    <location>
        <begin position="221"/>
        <end position="239"/>
    </location>
</feature>
<keyword evidence="1" id="KW-0812">Transmembrane</keyword>
<reference evidence="2" key="1">
    <citation type="submission" date="2023-01" db="EMBL/GenBank/DDBJ databases">
        <title>Whole genome sequence of Paucibacter sp. S2-9 isolated from pond sediment.</title>
        <authorList>
            <person name="Jung J.Y."/>
        </authorList>
    </citation>
    <scope>NUCLEOTIDE SEQUENCE</scope>
    <source>
        <strain evidence="2">S2-9</strain>
    </source>
</reference>
<protein>
    <submittedName>
        <fullName evidence="2">MFS transporter</fullName>
    </submittedName>
</protein>
<sequence length="415" mass="42895">MKTPNAFRFTLLQASERRVALLVLCQALFVCASAIGLTLTGLVGSMLAPSRALATLPYALVTVATALSTVPVSLLARRWGRPRVFQLGALAGACGGALASWAIVRNDFLLFCTANLALGAFAASAQFYRFAATEAASATFKAQAIGWVTGGGVLAAVLGPTLAALAREAVPGHSFAGSYLAVVALALLSILVLSRLRGGTAAPVLAAGAPTPLLQLLHRPAFLVAACGCAVGAASMMFVMTATPLAVVGCGLPVTVAAGVIQWHLMSMYAPGFFSGRLIARWGVTRALWLGSAAMAGGSLVALSGQSAWQFGLALMLNGAGWNFMFVGGSALLAETFAHDSLADRTRAQAANEFLVAAIVAIAAMASGWVFDGWGWGHVNGLIWPLLALAAGSALWLQRRQDLTLDLTKTRLRRA</sequence>
<keyword evidence="1" id="KW-0472">Membrane</keyword>
<dbReference type="RefSeq" id="WP_285230809.1">
    <property type="nucleotide sequence ID" value="NZ_CP116346.1"/>
</dbReference>
<feature type="transmembrane region" description="Helical" evidence="1">
    <location>
        <begin position="144"/>
        <end position="166"/>
    </location>
</feature>
<feature type="transmembrane region" description="Helical" evidence="1">
    <location>
        <begin position="108"/>
        <end position="132"/>
    </location>
</feature>
<dbReference type="KEGG" id="pais:PFX98_12370"/>
<keyword evidence="1" id="KW-1133">Transmembrane helix</keyword>
<feature type="transmembrane region" description="Helical" evidence="1">
    <location>
        <begin position="377"/>
        <end position="397"/>
    </location>
</feature>
<name>A0AA95STU3_9BURK</name>
<feature type="transmembrane region" description="Helical" evidence="1">
    <location>
        <begin position="172"/>
        <end position="193"/>
    </location>
</feature>
<dbReference type="PANTHER" id="PTHR23534:SF1">
    <property type="entry name" value="MAJOR FACILITATOR SUPERFAMILY PROTEIN"/>
    <property type="match status" value="1"/>
</dbReference>
<feature type="transmembrane region" description="Helical" evidence="1">
    <location>
        <begin position="84"/>
        <end position="102"/>
    </location>
</feature>
<dbReference type="PANTHER" id="PTHR23534">
    <property type="entry name" value="MFS PERMEASE"/>
    <property type="match status" value="1"/>
</dbReference>
<evidence type="ECO:0000313" key="3">
    <source>
        <dbReference type="Proteomes" id="UP001177769"/>
    </source>
</evidence>
<keyword evidence="3" id="KW-1185">Reference proteome</keyword>
<accession>A0AA95STU3</accession>
<organism evidence="2 3">
    <name type="scientific">Paucibacter sediminis</name>
    <dbReference type="NCBI Taxonomy" id="3019553"/>
    <lineage>
        <taxon>Bacteria</taxon>
        <taxon>Pseudomonadati</taxon>
        <taxon>Pseudomonadota</taxon>
        <taxon>Betaproteobacteria</taxon>
        <taxon>Burkholderiales</taxon>
        <taxon>Sphaerotilaceae</taxon>
        <taxon>Roseateles</taxon>
    </lineage>
</organism>
<dbReference type="Gene3D" id="1.20.1250.20">
    <property type="entry name" value="MFS general substrate transporter like domains"/>
    <property type="match status" value="1"/>
</dbReference>
<dbReference type="EMBL" id="CP116346">
    <property type="protein sequence ID" value="WIT09739.1"/>
    <property type="molecule type" value="Genomic_DNA"/>
</dbReference>
<evidence type="ECO:0000313" key="2">
    <source>
        <dbReference type="EMBL" id="WIT09739.1"/>
    </source>
</evidence>
<dbReference type="Proteomes" id="UP001177769">
    <property type="component" value="Chromosome"/>
</dbReference>
<gene>
    <name evidence="2" type="ORF">PFX98_12370</name>
</gene>